<dbReference type="InterPro" id="IPR036928">
    <property type="entry name" value="AS_sf"/>
</dbReference>
<evidence type="ECO:0000313" key="4">
    <source>
        <dbReference type="Proteomes" id="UP001275084"/>
    </source>
</evidence>
<protein>
    <submittedName>
        <fullName evidence="3">Amidase-like protein</fullName>
    </submittedName>
</protein>
<dbReference type="SUPFAM" id="SSF75304">
    <property type="entry name" value="Amidase signature (AS) enzymes"/>
    <property type="match status" value="1"/>
</dbReference>
<dbReference type="Pfam" id="PF26053">
    <property type="entry name" value="DUF8016"/>
    <property type="match status" value="1"/>
</dbReference>
<keyword evidence="4" id="KW-1185">Reference proteome</keyword>
<reference evidence="3" key="1">
    <citation type="journal article" date="2023" name="Mol. Phylogenet. Evol.">
        <title>Genome-scale phylogeny and comparative genomics of the fungal order Sordariales.</title>
        <authorList>
            <person name="Hensen N."/>
            <person name="Bonometti L."/>
            <person name="Westerberg I."/>
            <person name="Brannstrom I.O."/>
            <person name="Guillou S."/>
            <person name="Cros-Aarteil S."/>
            <person name="Calhoun S."/>
            <person name="Haridas S."/>
            <person name="Kuo A."/>
            <person name="Mondo S."/>
            <person name="Pangilinan J."/>
            <person name="Riley R."/>
            <person name="LaButti K."/>
            <person name="Andreopoulos B."/>
            <person name="Lipzen A."/>
            <person name="Chen C."/>
            <person name="Yan M."/>
            <person name="Daum C."/>
            <person name="Ng V."/>
            <person name="Clum A."/>
            <person name="Steindorff A."/>
            <person name="Ohm R.A."/>
            <person name="Martin F."/>
            <person name="Silar P."/>
            <person name="Natvig D.O."/>
            <person name="Lalanne C."/>
            <person name="Gautier V."/>
            <person name="Ament-Velasquez S.L."/>
            <person name="Kruys A."/>
            <person name="Hutchinson M.I."/>
            <person name="Powell A.J."/>
            <person name="Barry K."/>
            <person name="Miller A.N."/>
            <person name="Grigoriev I.V."/>
            <person name="Debuchy R."/>
            <person name="Gladieux P."/>
            <person name="Hiltunen Thoren M."/>
            <person name="Johannesson H."/>
        </authorList>
    </citation>
    <scope>NUCLEOTIDE SEQUENCE</scope>
    <source>
        <strain evidence="3">CBS 955.72</strain>
    </source>
</reference>
<dbReference type="EMBL" id="JAUIQD010000007">
    <property type="protein sequence ID" value="KAK3344483.1"/>
    <property type="molecule type" value="Genomic_DNA"/>
</dbReference>
<evidence type="ECO:0000259" key="1">
    <source>
        <dbReference type="Pfam" id="PF01425"/>
    </source>
</evidence>
<name>A0AAJ0HAE7_9PEZI</name>
<dbReference type="InterPro" id="IPR058329">
    <property type="entry name" value="Arp1_N"/>
</dbReference>
<organism evidence="3 4">
    <name type="scientific">Lasiosphaeria hispida</name>
    <dbReference type="NCBI Taxonomy" id="260671"/>
    <lineage>
        <taxon>Eukaryota</taxon>
        <taxon>Fungi</taxon>
        <taxon>Dikarya</taxon>
        <taxon>Ascomycota</taxon>
        <taxon>Pezizomycotina</taxon>
        <taxon>Sordariomycetes</taxon>
        <taxon>Sordariomycetidae</taxon>
        <taxon>Sordariales</taxon>
        <taxon>Lasiosphaeriaceae</taxon>
        <taxon>Lasiosphaeria</taxon>
    </lineage>
</organism>
<dbReference type="InterPro" id="IPR023631">
    <property type="entry name" value="Amidase_dom"/>
</dbReference>
<proteinExistence type="predicted"/>
<dbReference type="Pfam" id="PF01425">
    <property type="entry name" value="Amidase"/>
    <property type="match status" value="1"/>
</dbReference>
<dbReference type="PANTHER" id="PTHR46310:SF7">
    <property type="entry name" value="AMIDASE 1"/>
    <property type="match status" value="1"/>
</dbReference>
<comment type="caution">
    <text evidence="3">The sequence shown here is derived from an EMBL/GenBank/DDBJ whole genome shotgun (WGS) entry which is preliminary data.</text>
</comment>
<accession>A0AAJ0HAE7</accession>
<dbReference type="Proteomes" id="UP001275084">
    <property type="component" value="Unassembled WGS sequence"/>
</dbReference>
<dbReference type="AlphaFoldDB" id="A0AAJ0HAE7"/>
<dbReference type="PANTHER" id="PTHR46310">
    <property type="entry name" value="AMIDASE 1"/>
    <property type="match status" value="1"/>
</dbReference>
<gene>
    <name evidence="3" type="ORF">B0T25DRAFT_573418</name>
</gene>
<feature type="domain" description="Scytalone dehydratase-like protein Arp1 N-terminal" evidence="2">
    <location>
        <begin position="48"/>
        <end position="105"/>
    </location>
</feature>
<dbReference type="Gene3D" id="3.90.1300.10">
    <property type="entry name" value="Amidase signature (AS) domain"/>
    <property type="match status" value="2"/>
</dbReference>
<evidence type="ECO:0000313" key="3">
    <source>
        <dbReference type="EMBL" id="KAK3344483.1"/>
    </source>
</evidence>
<sequence>MFRTTTVIELGSKAFAIQSQCDHGIQLTESPHLDLRACFVLGNSTNLADTLQKAHISWLQNDDVFCDAFLKNVLLVTNETSFSASVLQLLASWGCRTLFHVASTEKVLPGPYFFSSLGLYCAWRLFPDDKGAFILSTIPSQEDPYTVWGVISLCGLPSRLKACKSERAPLAGMRVAVKDLFHLKGVHTGCGNRAYRSLSAISVTSSDAVRSVIDLGGVIVGKTKTVEFGGSQEVTGDWSDYFYPLNARGDGYIAATGSSIGSASSLTAYPWLDISLGTDAGGSIRDPAVAHGIYGFRPSHDGKLTPNVVIPCGAEQSDNPLRPSRIIFPEEYWSDHGGVQSLAEDWVASLADWLGADKIDMSIEDQWNATKPEGISRGFFDTFNKTFIDLIYSGFWTYLADFREEYREKFASDSYVCKVTQYLWDKGRSLSETRRQEALAEVSLHNSWFLEHMLNDEETIMIVPRYKLDFRDEYLCAPELRGFDGFDSNLHASLSGVPNLIVPVGQCEYQSDITGTPQQFPVSLSIIGPKGLDVGLLGLVHDYLTAKGLPASVLTGRTAFHPSMKLNKELLA</sequence>
<evidence type="ECO:0000259" key="2">
    <source>
        <dbReference type="Pfam" id="PF26053"/>
    </source>
</evidence>
<reference evidence="3" key="2">
    <citation type="submission" date="2023-06" db="EMBL/GenBank/DDBJ databases">
        <authorList>
            <consortium name="Lawrence Berkeley National Laboratory"/>
            <person name="Haridas S."/>
            <person name="Hensen N."/>
            <person name="Bonometti L."/>
            <person name="Westerberg I."/>
            <person name="Brannstrom I.O."/>
            <person name="Guillou S."/>
            <person name="Cros-Aarteil S."/>
            <person name="Calhoun S."/>
            <person name="Kuo A."/>
            <person name="Mondo S."/>
            <person name="Pangilinan J."/>
            <person name="Riley R."/>
            <person name="Labutti K."/>
            <person name="Andreopoulos B."/>
            <person name="Lipzen A."/>
            <person name="Chen C."/>
            <person name="Yanf M."/>
            <person name="Daum C."/>
            <person name="Ng V."/>
            <person name="Clum A."/>
            <person name="Steindorff A."/>
            <person name="Ohm R."/>
            <person name="Martin F."/>
            <person name="Silar P."/>
            <person name="Natvig D."/>
            <person name="Lalanne C."/>
            <person name="Gautier V."/>
            <person name="Ament-Velasquez S.L."/>
            <person name="Kruys A."/>
            <person name="Hutchinson M.I."/>
            <person name="Powell A.J."/>
            <person name="Barry K."/>
            <person name="Miller A.N."/>
            <person name="Grigoriev I.V."/>
            <person name="Debuchy R."/>
            <person name="Gladieux P."/>
            <person name="Thoren M.H."/>
            <person name="Johannesson H."/>
        </authorList>
    </citation>
    <scope>NUCLEOTIDE SEQUENCE</scope>
    <source>
        <strain evidence="3">CBS 955.72</strain>
    </source>
</reference>
<feature type="domain" description="Amidase" evidence="1">
    <location>
        <begin position="162"/>
        <end position="301"/>
    </location>
</feature>